<comment type="caution">
    <text evidence="1">The sequence shown here is derived from an EMBL/GenBank/DDBJ whole genome shotgun (WGS) entry which is preliminary data.</text>
</comment>
<accession>A0A918FIJ7</accession>
<protein>
    <submittedName>
        <fullName evidence="1">Uncharacterized protein</fullName>
    </submittedName>
</protein>
<keyword evidence="2" id="KW-1185">Reference proteome</keyword>
<sequence length="78" mass="8649">MHDTLPNHTTGVWNTLGPVETIVRLHVRRHSVSNKEAAGRMSHPYGPIFYVLRGNSLTPRALQTGLPRQGPGIRSARI</sequence>
<proteinExistence type="predicted"/>
<organism evidence="1 2">
    <name type="scientific">Deinococcus ruber</name>
    <dbReference type="NCBI Taxonomy" id="1848197"/>
    <lineage>
        <taxon>Bacteria</taxon>
        <taxon>Thermotogati</taxon>
        <taxon>Deinococcota</taxon>
        <taxon>Deinococci</taxon>
        <taxon>Deinococcales</taxon>
        <taxon>Deinococcaceae</taxon>
        <taxon>Deinococcus</taxon>
    </lineage>
</organism>
<dbReference type="EMBL" id="BMQL01000096">
    <property type="protein sequence ID" value="GGR39554.1"/>
    <property type="molecule type" value="Genomic_DNA"/>
</dbReference>
<evidence type="ECO:0000313" key="2">
    <source>
        <dbReference type="Proteomes" id="UP000603865"/>
    </source>
</evidence>
<evidence type="ECO:0000313" key="1">
    <source>
        <dbReference type="EMBL" id="GGR39554.1"/>
    </source>
</evidence>
<reference evidence="1" key="1">
    <citation type="journal article" date="2014" name="Int. J. Syst. Evol. Microbiol.">
        <title>Complete genome sequence of Corynebacterium casei LMG S-19264T (=DSM 44701T), isolated from a smear-ripened cheese.</title>
        <authorList>
            <consortium name="US DOE Joint Genome Institute (JGI-PGF)"/>
            <person name="Walter F."/>
            <person name="Albersmeier A."/>
            <person name="Kalinowski J."/>
            <person name="Ruckert C."/>
        </authorList>
    </citation>
    <scope>NUCLEOTIDE SEQUENCE</scope>
    <source>
        <strain evidence="1">JCM 31311</strain>
    </source>
</reference>
<gene>
    <name evidence="1" type="ORF">GCM10008957_55460</name>
</gene>
<dbReference type="Proteomes" id="UP000603865">
    <property type="component" value="Unassembled WGS sequence"/>
</dbReference>
<dbReference type="AlphaFoldDB" id="A0A918FIJ7"/>
<name>A0A918FIJ7_9DEIO</name>
<reference evidence="1" key="2">
    <citation type="submission" date="2020-09" db="EMBL/GenBank/DDBJ databases">
        <authorList>
            <person name="Sun Q."/>
            <person name="Ohkuma M."/>
        </authorList>
    </citation>
    <scope>NUCLEOTIDE SEQUENCE</scope>
    <source>
        <strain evidence="1">JCM 31311</strain>
    </source>
</reference>